<dbReference type="Pfam" id="PF00535">
    <property type="entry name" value="Glycos_transf_2"/>
    <property type="match status" value="1"/>
</dbReference>
<protein>
    <recommendedName>
        <fullName evidence="1">Glycosyltransferase 2-like domain-containing protein</fullName>
    </recommendedName>
</protein>
<evidence type="ECO:0000313" key="3">
    <source>
        <dbReference type="Proteomes" id="UP000256763"/>
    </source>
</evidence>
<dbReference type="Gene3D" id="3.90.550.10">
    <property type="entry name" value="Spore Coat Polysaccharide Biosynthesis Protein SpsA, Chain A"/>
    <property type="match status" value="1"/>
</dbReference>
<dbReference type="PANTHER" id="PTHR43685:SF2">
    <property type="entry name" value="GLYCOSYLTRANSFERASE 2-LIKE DOMAIN-CONTAINING PROTEIN"/>
    <property type="match status" value="1"/>
</dbReference>
<dbReference type="InterPro" id="IPR029044">
    <property type="entry name" value="Nucleotide-diphossugar_trans"/>
</dbReference>
<sequence length="691" mass="76728">MGNGMVSTASNGSLGMLYETAAIELIKASALFDETWYQATYPDVVMLGMPPIEHYLRVGALLGRDPGPGFSTNAYLRANRDVAEAGMNPLYHYVLYGRSEGRELGKGERSVGFYRHRLWAGFSRQALQGLMEYERSEQPALARSARWALAQWFHAHGESVVALDLLRRRGDAPTQSELVAEAKCLSCLARTDELAPLLEHTYADVLGDQRRYVLLNWLNGQPERMGEWLALINELFDAHDLLPLMAREPTRPLALGNLTTGRSVEERHPIKGPLVTVIVPAYNAESSIRIALNGLLEQTWKNLEVIVVDDASEDSTAAIVEALQFVDPRVRLIRHTANRGAYPARNTGARAATGDFIAVHDSDDWSHPQKIERQMAALLSDPHLAVTYSDWVRVDKQLVFVGPWLLSGRFVEKNHSSTLLRRSVFEALGGWDEVNVGGDTEYLWRIEAVYGRSAIRSVLPGLPLSFSLAASDSLTRHKATHVKTIHFGLRRLYREAAQWWHRSNEVLHVGANDGRRFPAPTGNLRGCSDTYDVLALADCSVDNPDLERFCERIVASHLARGAKVAIFHWPVYEGRWNAPVADSVFELCQRQAVALVSPGDSFKAPLIVVADSRLLEFPVDALPRVHGIEQTVLEKDSANTPAVLVDSRIRTLLGGAAGSAKSGDIQRYRPNREESSAIQEVMWARARSPAE</sequence>
<dbReference type="RefSeq" id="WP_116302851.1">
    <property type="nucleotide sequence ID" value="NZ_NFZV01000014.1"/>
</dbReference>
<comment type="caution">
    <text evidence="2">The sequence shown here is derived from an EMBL/GenBank/DDBJ whole genome shotgun (WGS) entry which is preliminary data.</text>
</comment>
<dbReference type="PANTHER" id="PTHR43685">
    <property type="entry name" value="GLYCOSYLTRANSFERASE"/>
    <property type="match status" value="1"/>
</dbReference>
<dbReference type="EMBL" id="NFZW01000015">
    <property type="protein sequence ID" value="RFA34658.1"/>
    <property type="molecule type" value="Genomic_DNA"/>
</dbReference>
<dbReference type="OrthoDB" id="9805612at2"/>
<reference evidence="3" key="1">
    <citation type="submission" date="2017-05" db="EMBL/GenBank/DDBJ databases">
        <authorList>
            <person name="Sharma S."/>
            <person name="Sidhu C."/>
            <person name="Pinnaka A.K."/>
        </authorList>
    </citation>
    <scope>NUCLEOTIDE SEQUENCE [LARGE SCALE GENOMIC DNA]</scope>
    <source>
        <strain evidence="3">AK93</strain>
    </source>
</reference>
<dbReference type="CDD" id="cd00761">
    <property type="entry name" value="Glyco_tranf_GTA_type"/>
    <property type="match status" value="1"/>
</dbReference>
<dbReference type="InterPro" id="IPR050834">
    <property type="entry name" value="Glycosyltransf_2"/>
</dbReference>
<dbReference type="InterPro" id="IPR001173">
    <property type="entry name" value="Glyco_trans_2-like"/>
</dbReference>
<dbReference type="AlphaFoldDB" id="A0A3E0WPB7"/>
<accession>A0A3E0WPB7</accession>
<gene>
    <name evidence="2" type="ORF">CAL65_14955</name>
</gene>
<organism evidence="2 3">
    <name type="scientific">Alkalilimnicola ehrlichii</name>
    <dbReference type="NCBI Taxonomy" id="351052"/>
    <lineage>
        <taxon>Bacteria</taxon>
        <taxon>Pseudomonadati</taxon>
        <taxon>Pseudomonadota</taxon>
        <taxon>Gammaproteobacteria</taxon>
        <taxon>Chromatiales</taxon>
        <taxon>Ectothiorhodospiraceae</taxon>
        <taxon>Alkalilimnicola</taxon>
    </lineage>
</organism>
<evidence type="ECO:0000313" key="2">
    <source>
        <dbReference type="EMBL" id="RFA34658.1"/>
    </source>
</evidence>
<evidence type="ECO:0000259" key="1">
    <source>
        <dbReference type="Pfam" id="PF00535"/>
    </source>
</evidence>
<name>A0A3E0WPB7_9GAMM</name>
<keyword evidence="3" id="KW-1185">Reference proteome</keyword>
<proteinExistence type="predicted"/>
<dbReference type="SUPFAM" id="SSF53448">
    <property type="entry name" value="Nucleotide-diphospho-sugar transferases"/>
    <property type="match status" value="1"/>
</dbReference>
<dbReference type="Proteomes" id="UP000256763">
    <property type="component" value="Unassembled WGS sequence"/>
</dbReference>
<feature type="domain" description="Glycosyltransferase 2-like" evidence="1">
    <location>
        <begin position="276"/>
        <end position="388"/>
    </location>
</feature>